<dbReference type="SUPFAM" id="SSF69279">
    <property type="entry name" value="Phage tail proteins"/>
    <property type="match status" value="1"/>
</dbReference>
<sequence length="616" mass="63485">MPGEEHSARLVVRVDGRELAADVAPLLTAAVVDARRDAPSVFVLDLSDEHGTVLDKAGIRVGSTVDLSVQLAGSGGPTALLTGEVTSLEADLGPGGRRTTVRGYDRAHRLVGRRRTATFVNVSPSDVVRKVARDAGVTVGTVDAVGEVLDHVWQPNISDWDLLVRLADRYGATVGVRQGRLDFRLPPESSGAPGAGASARRDPFVVEQGVNLLALRATVSAASQVPRVEVRGWDRQEKQAVVGRAGAAARGAQVPGVAPGDLAAKVAAPALVVSSTRYATAAQASAGAKGVADRLGSGFAEIEATVLGNPRIDVGRPIALVGCGEPFDGRYVVSAVRHEIGADLGYRTYLTVSDASDRSTHGVLAGGAGPGDPWPGLLPGVVTGVKDPDGLGRVTVKLPVLDDGLETWWARVVQPGAGKDRGLFVLPEVGDEVLVAFAEGDLDQPYVLGGLFNRKDRPPAPAGVAAYVGDGDGAVTRRALVSRTGMHVQFVETPDDVRLVVSDKDGKQQVVLVQKPQAAVEIRSSGPVTVAADDTVEITAAKDVTCTSTSGNVTVKGTRVTLEGTSAIELKAPKVAISADAQLALKGATATLDGSATAEVTSAGVTTVKGSLVKIN</sequence>
<protein>
    <submittedName>
        <fullName evidence="2">VgrG-related protein</fullName>
    </submittedName>
</protein>
<reference evidence="2 3" key="1">
    <citation type="journal article" date="2022" name="Int. J. Syst. Evol. Microbiol.">
        <title>Cellulosimicrobium protaetiae sp. nov., isolated from the gut of the larva of Protaetia brevitarsis seulensis.</title>
        <authorList>
            <person name="Le Han H."/>
            <person name="Nguyen T.T.H."/>
            <person name="Li Z."/>
            <person name="Shin N.R."/>
            <person name="Kim S.G."/>
        </authorList>
    </citation>
    <scope>NUCLEOTIDE SEQUENCE [LARGE SCALE GENOMIC DNA]</scope>
    <source>
        <strain evidence="2 3">BI34</strain>
    </source>
</reference>
<evidence type="ECO:0000313" key="2">
    <source>
        <dbReference type="EMBL" id="QJW34871.1"/>
    </source>
</evidence>
<proteinExistence type="predicted"/>
<dbReference type="Gene3D" id="2.40.50.230">
    <property type="entry name" value="Gp5 N-terminal domain"/>
    <property type="match status" value="1"/>
</dbReference>
<dbReference type="InterPro" id="IPR023399">
    <property type="entry name" value="Baseplate-like_2-layer_sand"/>
</dbReference>
<dbReference type="InterPro" id="IPR047702">
    <property type="entry name" value="VgrG-rel"/>
</dbReference>
<dbReference type="Pfam" id="PF05954">
    <property type="entry name" value="Phage_GPD"/>
    <property type="match status" value="1"/>
</dbReference>
<evidence type="ECO:0000259" key="1">
    <source>
        <dbReference type="Pfam" id="PF04717"/>
    </source>
</evidence>
<accession>A0A6M5UBT4</accession>
<dbReference type="KEGG" id="cprt:FIC82_000300"/>
<feature type="domain" description="Gp5/Type VI secretion system Vgr protein OB-fold" evidence="1">
    <location>
        <begin position="379"/>
        <end position="452"/>
    </location>
</feature>
<dbReference type="Gene3D" id="3.30.1920.10">
    <property type="entry name" value="Baseplate protein-like domains - 2 layer sandwich fold"/>
    <property type="match status" value="1"/>
</dbReference>
<dbReference type="Proteomes" id="UP000451354">
    <property type="component" value="Chromosome"/>
</dbReference>
<name>A0A6M5UBT4_9MICO</name>
<dbReference type="RefSeq" id="WP_168731347.1">
    <property type="nucleotide sequence ID" value="NZ_CP052757.1"/>
</dbReference>
<gene>
    <name evidence="2" type="ORF">FIC82_000300</name>
</gene>
<dbReference type="InterPro" id="IPR037026">
    <property type="entry name" value="Vgr_OB-fold_dom_sf"/>
</dbReference>
<dbReference type="Gene3D" id="3.55.50.10">
    <property type="entry name" value="Baseplate protein-like domains"/>
    <property type="match status" value="1"/>
</dbReference>
<evidence type="ECO:0000313" key="3">
    <source>
        <dbReference type="Proteomes" id="UP000451354"/>
    </source>
</evidence>
<organism evidence="2 3">
    <name type="scientific">Cellulosimicrobium protaetiae</name>
    <dbReference type="NCBI Taxonomy" id="2587808"/>
    <lineage>
        <taxon>Bacteria</taxon>
        <taxon>Bacillati</taxon>
        <taxon>Actinomycetota</taxon>
        <taxon>Actinomycetes</taxon>
        <taxon>Micrococcales</taxon>
        <taxon>Promicromonosporaceae</taxon>
        <taxon>Cellulosimicrobium</taxon>
    </lineage>
</organism>
<dbReference type="Pfam" id="PF04717">
    <property type="entry name" value="Phage_base_V"/>
    <property type="match status" value="1"/>
</dbReference>
<dbReference type="NCBIfam" id="NF033848">
    <property type="entry name" value="VgrG_rel"/>
    <property type="match status" value="1"/>
</dbReference>
<dbReference type="AlphaFoldDB" id="A0A6M5UBT4"/>
<dbReference type="EMBL" id="CP052757">
    <property type="protein sequence ID" value="QJW34871.1"/>
    <property type="molecule type" value="Genomic_DNA"/>
</dbReference>
<dbReference type="SUPFAM" id="SSF69255">
    <property type="entry name" value="gp5 N-terminal domain-like"/>
    <property type="match status" value="1"/>
</dbReference>
<dbReference type="InterPro" id="IPR006531">
    <property type="entry name" value="Gp5/Vgr_OB"/>
</dbReference>
<dbReference type="Gene3D" id="2.30.300.10">
    <property type="entry name" value="Baseplate protein-like domain - beta roll fold"/>
    <property type="match status" value="1"/>
</dbReference>
<keyword evidence="3" id="KW-1185">Reference proteome</keyword>